<proteinExistence type="predicted"/>
<feature type="region of interest" description="Disordered" evidence="4">
    <location>
        <begin position="283"/>
        <end position="359"/>
    </location>
</feature>
<keyword evidence="2" id="KW-0143">Chaperone</keyword>
<dbReference type="EMBL" id="JBBPBM010000038">
    <property type="protein sequence ID" value="KAK8527264.1"/>
    <property type="molecule type" value="Genomic_DNA"/>
</dbReference>
<organism evidence="6 7">
    <name type="scientific">Hibiscus sabdariffa</name>
    <name type="common">roselle</name>
    <dbReference type="NCBI Taxonomy" id="183260"/>
    <lineage>
        <taxon>Eukaryota</taxon>
        <taxon>Viridiplantae</taxon>
        <taxon>Streptophyta</taxon>
        <taxon>Embryophyta</taxon>
        <taxon>Tracheophyta</taxon>
        <taxon>Spermatophyta</taxon>
        <taxon>Magnoliopsida</taxon>
        <taxon>eudicotyledons</taxon>
        <taxon>Gunneridae</taxon>
        <taxon>Pentapetalae</taxon>
        <taxon>rosids</taxon>
        <taxon>malvids</taxon>
        <taxon>Malvales</taxon>
        <taxon>Malvaceae</taxon>
        <taxon>Malvoideae</taxon>
        <taxon>Hibiscus</taxon>
    </lineage>
</organism>
<feature type="coiled-coil region" evidence="3">
    <location>
        <begin position="360"/>
        <end position="401"/>
    </location>
</feature>
<dbReference type="SMART" id="SM00264">
    <property type="entry name" value="BAG"/>
    <property type="match status" value="1"/>
</dbReference>
<keyword evidence="3" id="KW-0175">Coiled coil</keyword>
<dbReference type="Proteomes" id="UP001472677">
    <property type="component" value="Unassembled WGS sequence"/>
</dbReference>
<dbReference type="PROSITE" id="PS50096">
    <property type="entry name" value="IQ"/>
    <property type="match status" value="1"/>
</dbReference>
<evidence type="ECO:0000313" key="6">
    <source>
        <dbReference type="EMBL" id="KAK8527264.1"/>
    </source>
</evidence>
<dbReference type="Pfam" id="PF00612">
    <property type="entry name" value="IQ"/>
    <property type="match status" value="1"/>
</dbReference>
<dbReference type="SMART" id="SM00015">
    <property type="entry name" value="IQ"/>
    <property type="match status" value="1"/>
</dbReference>
<protein>
    <recommendedName>
        <fullName evidence="5">BAG domain-containing protein</fullName>
    </recommendedName>
</protein>
<dbReference type="InterPro" id="IPR003103">
    <property type="entry name" value="BAG_domain"/>
</dbReference>
<feature type="domain" description="BAG" evidence="5">
    <location>
        <begin position="166"/>
        <end position="243"/>
    </location>
</feature>
<dbReference type="PANTHER" id="PTHR33322">
    <property type="entry name" value="BAG DOMAIN CONTAINING PROTEIN, EXPRESSED"/>
    <property type="match status" value="1"/>
</dbReference>
<evidence type="ECO:0000256" key="2">
    <source>
        <dbReference type="ARBA" id="ARBA00023186"/>
    </source>
</evidence>
<accession>A0ABR2D2C8</accession>
<evidence type="ECO:0000256" key="3">
    <source>
        <dbReference type="SAM" id="Coils"/>
    </source>
</evidence>
<evidence type="ECO:0000313" key="7">
    <source>
        <dbReference type="Proteomes" id="UP001472677"/>
    </source>
</evidence>
<dbReference type="Pfam" id="PF02179">
    <property type="entry name" value="BAG"/>
    <property type="match status" value="1"/>
</dbReference>
<sequence length="420" mass="48200">MIEESIIIQKVPNPRVLAKQEISRRLSSTKSHQNVPAISRSHNYPAIYSRSASLRFQPTKFKFTSIAESYTRKPIYKFSVNSIKSRLMDFPFFQNPWDASSHPRYGRSFRGIPVQAMPESSPSHSLKPKTVSIPVRFVGSEQGRSESAVKIQKVFRGFMVRKNVKKILAIREQVNEMERSVSKTETVDLIRNDSKERLKVNEILMSLLFKLDSVRGVDSCVRDLRKSVIKRAIALQEMVDDAIINSGEQSVNSGNAEVVDQVQVQGQDMVDSSDDCNRTLESENLEETSNDAESVPNLNEQEGTEDVTDEGNEEKTRETRQNESQTDQENAVEEEEPDKEKEGRGMNRISKEESGRKEMVERIMEDNEKMMRLMEALTARNEMQTGMLRALAQRVEQLEKAFLCDKLRRKKRRSDEKSQR</sequence>
<feature type="compositionally biased region" description="Acidic residues" evidence="4">
    <location>
        <begin position="302"/>
        <end position="312"/>
    </location>
</feature>
<dbReference type="InterPro" id="IPR000048">
    <property type="entry name" value="IQ_motif_EF-hand-BS"/>
</dbReference>
<dbReference type="InterPro" id="IPR040400">
    <property type="entry name" value="BAG5/6/7/8"/>
</dbReference>
<evidence type="ECO:0000259" key="5">
    <source>
        <dbReference type="PROSITE" id="PS51035"/>
    </source>
</evidence>
<reference evidence="6 7" key="1">
    <citation type="journal article" date="2024" name="G3 (Bethesda)">
        <title>Genome assembly of Hibiscus sabdariffa L. provides insights into metabolisms of medicinal natural products.</title>
        <authorList>
            <person name="Kim T."/>
        </authorList>
    </citation>
    <scope>NUCLEOTIDE SEQUENCE [LARGE SCALE GENOMIC DNA]</scope>
    <source>
        <strain evidence="6">TK-2024</strain>
        <tissue evidence="6">Old leaves</tissue>
    </source>
</reference>
<name>A0ABR2D2C8_9ROSI</name>
<evidence type="ECO:0000256" key="4">
    <source>
        <dbReference type="SAM" id="MobiDB-lite"/>
    </source>
</evidence>
<feature type="compositionally biased region" description="Basic and acidic residues" evidence="4">
    <location>
        <begin position="338"/>
        <end position="359"/>
    </location>
</feature>
<dbReference type="PANTHER" id="PTHR33322:SF4">
    <property type="entry name" value="BAG DOMAIN CONTAINING PROTEIN, EXPRESSED"/>
    <property type="match status" value="1"/>
</dbReference>
<dbReference type="SUPFAM" id="SSF63491">
    <property type="entry name" value="BAG domain"/>
    <property type="match status" value="1"/>
</dbReference>
<evidence type="ECO:0000256" key="1">
    <source>
        <dbReference type="ARBA" id="ARBA00022860"/>
    </source>
</evidence>
<gene>
    <name evidence="6" type="ORF">V6N12_054485</name>
</gene>
<dbReference type="InterPro" id="IPR036533">
    <property type="entry name" value="BAG_dom_sf"/>
</dbReference>
<keyword evidence="7" id="KW-1185">Reference proteome</keyword>
<keyword evidence="1" id="KW-0112">Calmodulin-binding</keyword>
<dbReference type="Gene3D" id="1.20.58.120">
    <property type="entry name" value="BAG domain"/>
    <property type="match status" value="1"/>
</dbReference>
<comment type="caution">
    <text evidence="6">The sequence shown here is derived from an EMBL/GenBank/DDBJ whole genome shotgun (WGS) entry which is preliminary data.</text>
</comment>
<dbReference type="PROSITE" id="PS51035">
    <property type="entry name" value="BAG"/>
    <property type="match status" value="1"/>
</dbReference>